<accession>A0ABR1Z294</accession>
<dbReference type="EMBL" id="JBBWRZ010000002">
    <property type="protein sequence ID" value="KAK8244704.1"/>
    <property type="molecule type" value="Genomic_DNA"/>
</dbReference>
<gene>
    <name evidence="2" type="ORF">HDK90DRAFT_166388</name>
</gene>
<keyword evidence="3" id="KW-1185">Reference proteome</keyword>
<feature type="region of interest" description="Disordered" evidence="1">
    <location>
        <begin position="1"/>
        <end position="20"/>
    </location>
</feature>
<name>A0ABR1Z294_9PEZI</name>
<dbReference type="Proteomes" id="UP001492380">
    <property type="component" value="Unassembled WGS sequence"/>
</dbReference>
<evidence type="ECO:0008006" key="4">
    <source>
        <dbReference type="Google" id="ProtNLM"/>
    </source>
</evidence>
<reference evidence="2 3" key="1">
    <citation type="submission" date="2024-04" db="EMBL/GenBank/DDBJ databases">
        <title>Phyllosticta paracitricarpa is synonymous to the EU quarantine fungus P. citricarpa based on phylogenomic analyses.</title>
        <authorList>
            <consortium name="Lawrence Berkeley National Laboratory"/>
            <person name="Van Ingen-Buijs V.A."/>
            <person name="Van Westerhoven A.C."/>
            <person name="Haridas S."/>
            <person name="Skiadas P."/>
            <person name="Martin F."/>
            <person name="Groenewald J.Z."/>
            <person name="Crous P.W."/>
            <person name="Seidl M.F."/>
        </authorList>
    </citation>
    <scope>NUCLEOTIDE SEQUENCE [LARGE SCALE GENOMIC DNA]</scope>
    <source>
        <strain evidence="2 3">CBS 123374</strain>
    </source>
</reference>
<proteinExistence type="predicted"/>
<dbReference type="InterPro" id="IPR035979">
    <property type="entry name" value="RBD_domain_sf"/>
</dbReference>
<evidence type="ECO:0000313" key="2">
    <source>
        <dbReference type="EMBL" id="KAK8244704.1"/>
    </source>
</evidence>
<evidence type="ECO:0000313" key="3">
    <source>
        <dbReference type="Proteomes" id="UP001492380"/>
    </source>
</evidence>
<organism evidence="2 3">
    <name type="scientific">Phyllosticta capitalensis</name>
    <dbReference type="NCBI Taxonomy" id="121624"/>
    <lineage>
        <taxon>Eukaryota</taxon>
        <taxon>Fungi</taxon>
        <taxon>Dikarya</taxon>
        <taxon>Ascomycota</taxon>
        <taxon>Pezizomycotina</taxon>
        <taxon>Dothideomycetes</taxon>
        <taxon>Dothideomycetes incertae sedis</taxon>
        <taxon>Botryosphaeriales</taxon>
        <taxon>Phyllostictaceae</taxon>
        <taxon>Phyllosticta</taxon>
    </lineage>
</organism>
<protein>
    <recommendedName>
        <fullName evidence="4">RRM domain-containing protein</fullName>
    </recommendedName>
</protein>
<evidence type="ECO:0000256" key="1">
    <source>
        <dbReference type="SAM" id="MobiDB-lite"/>
    </source>
</evidence>
<dbReference type="SUPFAM" id="SSF54928">
    <property type="entry name" value="RNA-binding domain, RBD"/>
    <property type="match status" value="1"/>
</dbReference>
<sequence length="200" mass="22733">MRQCIAQARRRRNNSGSSASNPPLIAIMNIDTSVTSDDFIHFVKAFQLPLPYRLQYGFQDETSGILALARFGTLEETALFTRNVSAFPLRGRLLMTAHAAWRQTQIKINFRKLVIFNVADAVKQEHLLELMDALYVPRPYSIHCSSETEGLSRILNVCIQGGVALAFFHFAEYAVKARDRLNHFVLRGQRLCVEFLEEDA</sequence>
<comment type="caution">
    <text evidence="2">The sequence shown here is derived from an EMBL/GenBank/DDBJ whole genome shotgun (WGS) entry which is preliminary data.</text>
</comment>